<keyword evidence="1" id="KW-0812">Transmembrane</keyword>
<protein>
    <submittedName>
        <fullName evidence="2">Uncharacterized protein</fullName>
    </submittedName>
</protein>
<keyword evidence="3" id="KW-1185">Reference proteome</keyword>
<evidence type="ECO:0000313" key="2">
    <source>
        <dbReference type="EMBL" id="KMS58856.1"/>
    </source>
</evidence>
<organism evidence="2 3">
    <name type="scientific">Sphingobium cupriresistens LL01</name>
    <dbReference type="NCBI Taxonomy" id="1420583"/>
    <lineage>
        <taxon>Bacteria</taxon>
        <taxon>Pseudomonadati</taxon>
        <taxon>Pseudomonadota</taxon>
        <taxon>Alphaproteobacteria</taxon>
        <taxon>Sphingomonadales</taxon>
        <taxon>Sphingomonadaceae</taxon>
        <taxon>Sphingobium</taxon>
    </lineage>
</organism>
<feature type="transmembrane region" description="Helical" evidence="1">
    <location>
        <begin position="47"/>
        <end position="68"/>
    </location>
</feature>
<proteinExistence type="predicted"/>
<dbReference type="RefSeq" id="WP_066603254.1">
    <property type="nucleotide sequence ID" value="NZ_KQ130434.1"/>
</dbReference>
<feature type="transmembrane region" description="Helical" evidence="1">
    <location>
        <begin position="6"/>
        <end position="26"/>
    </location>
</feature>
<dbReference type="EMBL" id="JACT01000001">
    <property type="protein sequence ID" value="KMS58856.1"/>
    <property type="molecule type" value="Genomic_DNA"/>
</dbReference>
<gene>
    <name evidence="2" type="ORF">V473_10300</name>
</gene>
<name>A0A0J7Y4K3_9SPHN</name>
<dbReference type="STRING" id="1420583.V473_10300"/>
<evidence type="ECO:0000256" key="1">
    <source>
        <dbReference type="SAM" id="Phobius"/>
    </source>
</evidence>
<dbReference type="Proteomes" id="UP000052232">
    <property type="component" value="Unassembled WGS sequence"/>
</dbReference>
<dbReference type="AlphaFoldDB" id="A0A0J7Y4K3"/>
<comment type="caution">
    <text evidence="2">The sequence shown here is derived from an EMBL/GenBank/DDBJ whole genome shotgun (WGS) entry which is preliminary data.</text>
</comment>
<sequence length="76" mass="8382">MRDTIIGFAALFGSAIFAWHLIAGWKSGDMDVPVTSFVRGHRVRSPALFWFCALYNLLFLVGGVFILGNSLGLYSL</sequence>
<accession>A0A0J7Y4K3</accession>
<evidence type="ECO:0000313" key="3">
    <source>
        <dbReference type="Proteomes" id="UP000052232"/>
    </source>
</evidence>
<dbReference type="PATRIC" id="fig|1420583.3.peg.2070"/>
<reference evidence="2 3" key="1">
    <citation type="journal article" date="2015" name="G3 (Bethesda)">
        <title>Insights into Ongoing Evolution of the Hexachlorocyclohexane Catabolic Pathway from Comparative Genomics of Ten Sphingomonadaceae Strains.</title>
        <authorList>
            <person name="Pearce S.L."/>
            <person name="Oakeshott J.G."/>
            <person name="Pandey G."/>
        </authorList>
    </citation>
    <scope>NUCLEOTIDE SEQUENCE [LARGE SCALE GENOMIC DNA]</scope>
    <source>
        <strain evidence="2 3">LL01</strain>
    </source>
</reference>
<keyword evidence="1" id="KW-1133">Transmembrane helix</keyword>
<keyword evidence="1" id="KW-0472">Membrane</keyword>